<gene>
    <name evidence="2" type="ORF">I8751_12960</name>
</gene>
<protein>
    <recommendedName>
        <fullName evidence="4">TonB C-terminal domain-containing protein</fullName>
    </recommendedName>
</protein>
<dbReference type="Proteomes" id="UP000599391">
    <property type="component" value="Unassembled WGS sequence"/>
</dbReference>
<dbReference type="AlphaFoldDB" id="A0A8J7L0L3"/>
<evidence type="ECO:0000256" key="1">
    <source>
        <dbReference type="SAM" id="MobiDB-lite"/>
    </source>
</evidence>
<dbReference type="EMBL" id="JAECZB010000028">
    <property type="protein sequence ID" value="MBH8553265.1"/>
    <property type="molecule type" value="Genomic_DNA"/>
</dbReference>
<evidence type="ECO:0008006" key="4">
    <source>
        <dbReference type="Google" id="ProtNLM"/>
    </source>
</evidence>
<proteinExistence type="predicted"/>
<comment type="caution">
    <text evidence="2">The sequence shown here is derived from an EMBL/GenBank/DDBJ whole genome shotgun (WGS) entry which is preliminary data.</text>
</comment>
<keyword evidence="3" id="KW-1185">Reference proteome</keyword>
<accession>A0A8J7L0L3</accession>
<name>A0A8J7L0L3_9CYAN</name>
<feature type="compositionally biased region" description="Low complexity" evidence="1">
    <location>
        <begin position="214"/>
        <end position="236"/>
    </location>
</feature>
<sequence>MSYVSLLKNIPEILGQPTGIAAIASLGIHGAIALIVPLMPVNSSQPKESASPKSVGILELSQADQNRLPQTPGTAPQVALQPQLPLQAQLPLQPQLPSQQQFSQQVPPNLDAQTTILPPLPLPAYTQPILPPIVSRPDNYRIASSPQEQSSQIVPKEDFSFDTSGFNAADKKFTQIPSVPRFNDKEIEIAASKPLPVDRLPALNSAKLPRDLLNAPSPNPINTPTTNNTVPQPTLPGNDASKLAPNQPLVAPVAKTPKVEDELILARETVPKWQQGSTPVMPELSTKTSQQALIAQVNSYEDLRKAVQQQYPNSQEKAVIRDIISINKPGLEGTVLGFLVVDSEGKVLDIKFQDKSLSPDLRSKAREYFNAKAPKADKQTNRYPFSLRFQNNIDNTAEATQEPTPNVVLPKPLSTPGVTTNQPTPAATVKPLPALRIRNDQPAPKPTVTTKPLSTPGANSTQLSPSEESDQKLIEKLRDFREQRKSSDTDK</sequence>
<organism evidence="2 3">
    <name type="scientific">Atlanticothrix silvestris CENA357</name>
    <dbReference type="NCBI Taxonomy" id="1725252"/>
    <lineage>
        <taxon>Bacteria</taxon>
        <taxon>Bacillati</taxon>
        <taxon>Cyanobacteriota</taxon>
        <taxon>Cyanophyceae</taxon>
        <taxon>Nostocales</taxon>
        <taxon>Nodulariaceae</taxon>
        <taxon>Atlanticothrix</taxon>
        <taxon>Atlanticothrix silvestris</taxon>
    </lineage>
</organism>
<reference evidence="2 3" key="1">
    <citation type="journal article" date="2021" name="Int. J. Syst. Evol. Microbiol.">
        <title>Amazonocrinis nigriterrae gen. nov., sp. nov., Atlanticothrix silvestris gen. nov., sp. nov. and Dendronalium phyllosphericum gen. nov., sp. nov., nostocacean cyanobacteria from Brazilian environments.</title>
        <authorList>
            <person name="Alvarenga D.O."/>
            <person name="Andreote A.P.D."/>
            <person name="Branco L.H.Z."/>
            <person name="Delbaje E."/>
            <person name="Cruz R.B."/>
            <person name="Varani A.M."/>
            <person name="Fiore M.F."/>
        </authorList>
    </citation>
    <scope>NUCLEOTIDE SEQUENCE [LARGE SCALE GENOMIC DNA]</scope>
    <source>
        <strain evidence="2 3">CENA357</strain>
    </source>
</reference>
<feature type="region of interest" description="Disordered" evidence="1">
    <location>
        <begin position="213"/>
        <end position="244"/>
    </location>
</feature>
<evidence type="ECO:0000313" key="2">
    <source>
        <dbReference type="EMBL" id="MBH8553265.1"/>
    </source>
</evidence>
<evidence type="ECO:0000313" key="3">
    <source>
        <dbReference type="Proteomes" id="UP000599391"/>
    </source>
</evidence>
<dbReference type="RefSeq" id="WP_214439553.1">
    <property type="nucleotide sequence ID" value="NZ_JAECZB010000028.1"/>
</dbReference>
<feature type="region of interest" description="Disordered" evidence="1">
    <location>
        <begin position="398"/>
        <end position="472"/>
    </location>
</feature>
<feature type="compositionally biased region" description="Polar residues" evidence="1">
    <location>
        <begin position="447"/>
        <end position="466"/>
    </location>
</feature>
<feature type="compositionally biased region" description="Polar residues" evidence="1">
    <location>
        <begin position="416"/>
        <end position="425"/>
    </location>
</feature>